<dbReference type="PANTHER" id="PTHR46733:SF4">
    <property type="entry name" value="HEAT SHOCK PROTEIN 21, CHLOROPLASTIC"/>
    <property type="match status" value="1"/>
</dbReference>
<reference evidence="5 6" key="1">
    <citation type="submission" date="2024-02" db="EMBL/GenBank/DDBJ databases">
        <authorList>
            <person name="Nijsse B."/>
            <person name="Sprong H."/>
        </authorList>
    </citation>
    <scope>NUCLEOTIDE SEQUENCE [LARGE SCALE GENOMIC DNA]</scope>
    <source>
        <strain evidence="5">OB144</strain>
        <plasmid evidence="5 6">2</plasmid>
    </source>
</reference>
<name>A0ABP0T735_RICHE</name>
<dbReference type="Proteomes" id="UP001642485">
    <property type="component" value="Plasmid 2"/>
</dbReference>
<proteinExistence type="inferred from homology"/>
<dbReference type="Gene3D" id="2.60.40.790">
    <property type="match status" value="1"/>
</dbReference>
<dbReference type="InterPro" id="IPR008978">
    <property type="entry name" value="HSP20-like_chaperone"/>
</dbReference>
<dbReference type="SUPFAM" id="SSF49764">
    <property type="entry name" value="HSP20-like chaperones"/>
    <property type="match status" value="1"/>
</dbReference>
<evidence type="ECO:0000313" key="5">
    <source>
        <dbReference type="EMBL" id="CAK9121767.1"/>
    </source>
</evidence>
<gene>
    <name evidence="5" type="ORF">OB144RH_08280</name>
</gene>
<dbReference type="PANTHER" id="PTHR46733">
    <property type="entry name" value="26.5 KDA HEAT SHOCK PROTEIN, MITOCHONDRIAL"/>
    <property type="match status" value="1"/>
</dbReference>
<keyword evidence="5" id="KW-0614">Plasmid</keyword>
<evidence type="ECO:0000313" key="6">
    <source>
        <dbReference type="Proteomes" id="UP001642485"/>
    </source>
</evidence>
<keyword evidence="6" id="KW-1185">Reference proteome</keyword>
<dbReference type="CDD" id="cd06464">
    <property type="entry name" value="ACD_sHsps-like"/>
    <property type="match status" value="1"/>
</dbReference>
<comment type="similarity">
    <text evidence="2 3">Belongs to the small heat shock protein (HSP20) family.</text>
</comment>
<evidence type="ECO:0000256" key="1">
    <source>
        <dbReference type="ARBA" id="ARBA00023016"/>
    </source>
</evidence>
<keyword evidence="1" id="KW-0346">Stress response</keyword>
<dbReference type="Pfam" id="PF00011">
    <property type="entry name" value="HSP20"/>
    <property type="match status" value="1"/>
</dbReference>
<evidence type="ECO:0000259" key="4">
    <source>
        <dbReference type="PROSITE" id="PS01031"/>
    </source>
</evidence>
<dbReference type="EMBL" id="OZ018777">
    <property type="protein sequence ID" value="CAK9121767.1"/>
    <property type="molecule type" value="Genomic_DNA"/>
</dbReference>
<dbReference type="InterPro" id="IPR044587">
    <property type="entry name" value="HSP21-like"/>
</dbReference>
<dbReference type="PROSITE" id="PS01031">
    <property type="entry name" value="SHSP"/>
    <property type="match status" value="1"/>
</dbReference>
<geneLocation type="plasmid" evidence="5 6">
    <name>2</name>
</geneLocation>
<organism evidence="5 6">
    <name type="scientific">Rickettsia helvetica</name>
    <dbReference type="NCBI Taxonomy" id="35789"/>
    <lineage>
        <taxon>Bacteria</taxon>
        <taxon>Pseudomonadati</taxon>
        <taxon>Pseudomonadota</taxon>
        <taxon>Alphaproteobacteria</taxon>
        <taxon>Rickettsiales</taxon>
        <taxon>Rickettsiaceae</taxon>
        <taxon>Rickettsieae</taxon>
        <taxon>Rickettsia</taxon>
        <taxon>spotted fever group</taxon>
    </lineage>
</organism>
<accession>A0ABP0T735</accession>
<sequence>MYYINPKEVYMLYNNIKSYLFSCITVILLANPVIAADNYSKPDNKAQTVYLRHPPDLRPFSALDYYWNSIFDDKLSTYSSSSLKSRFIAKDKQYILVLEVPGYDKSQIKVKVGSNKLFVTGNIEKDNKSDASDDYKNRNFNYVISLYEDIDQNNISSNLKNGILTITLPRMEVKEKDAKEIPIQ</sequence>
<feature type="domain" description="SHSP" evidence="4">
    <location>
        <begin position="76"/>
        <end position="184"/>
    </location>
</feature>
<dbReference type="InterPro" id="IPR002068">
    <property type="entry name" value="A-crystallin/Hsp20_dom"/>
</dbReference>
<protein>
    <submittedName>
        <fullName evidence="5">Heat-shock protein</fullName>
    </submittedName>
</protein>
<evidence type="ECO:0000256" key="3">
    <source>
        <dbReference type="RuleBase" id="RU003616"/>
    </source>
</evidence>
<evidence type="ECO:0000256" key="2">
    <source>
        <dbReference type="PROSITE-ProRule" id="PRU00285"/>
    </source>
</evidence>